<dbReference type="EMBL" id="GBXM01064679">
    <property type="protein sequence ID" value="JAH43898.1"/>
    <property type="molecule type" value="Transcribed_RNA"/>
</dbReference>
<dbReference type="AlphaFoldDB" id="A0A0E9STP9"/>
<proteinExistence type="predicted"/>
<sequence>MQDLDRGQWRLKILAIPQSPQWSRSHPIGLWPCLSCLELPPVGEMGAI</sequence>
<protein>
    <submittedName>
        <fullName evidence="1">Uncharacterized protein</fullName>
    </submittedName>
</protein>
<accession>A0A0E9STP9</accession>
<reference evidence="1" key="2">
    <citation type="journal article" date="2015" name="Fish Shellfish Immunol.">
        <title>Early steps in the European eel (Anguilla anguilla)-Vibrio vulnificus interaction in the gills: Role of the RtxA13 toxin.</title>
        <authorList>
            <person name="Callol A."/>
            <person name="Pajuelo D."/>
            <person name="Ebbesson L."/>
            <person name="Teles M."/>
            <person name="MacKenzie S."/>
            <person name="Amaro C."/>
        </authorList>
    </citation>
    <scope>NUCLEOTIDE SEQUENCE</scope>
</reference>
<evidence type="ECO:0000313" key="1">
    <source>
        <dbReference type="EMBL" id="JAH43898.1"/>
    </source>
</evidence>
<reference evidence="1" key="1">
    <citation type="submission" date="2014-11" db="EMBL/GenBank/DDBJ databases">
        <authorList>
            <person name="Amaro Gonzalez C."/>
        </authorList>
    </citation>
    <scope>NUCLEOTIDE SEQUENCE</scope>
</reference>
<name>A0A0E9STP9_ANGAN</name>
<organism evidence="1">
    <name type="scientific">Anguilla anguilla</name>
    <name type="common">European freshwater eel</name>
    <name type="synonym">Muraena anguilla</name>
    <dbReference type="NCBI Taxonomy" id="7936"/>
    <lineage>
        <taxon>Eukaryota</taxon>
        <taxon>Metazoa</taxon>
        <taxon>Chordata</taxon>
        <taxon>Craniata</taxon>
        <taxon>Vertebrata</taxon>
        <taxon>Euteleostomi</taxon>
        <taxon>Actinopterygii</taxon>
        <taxon>Neopterygii</taxon>
        <taxon>Teleostei</taxon>
        <taxon>Anguilliformes</taxon>
        <taxon>Anguillidae</taxon>
        <taxon>Anguilla</taxon>
    </lineage>
</organism>